<keyword evidence="2" id="KW-0472">Membrane</keyword>
<feature type="transmembrane region" description="Helical" evidence="2">
    <location>
        <begin position="308"/>
        <end position="332"/>
    </location>
</feature>
<gene>
    <name evidence="3" type="ORF">TraAM80_01003</name>
</gene>
<evidence type="ECO:0000313" key="3">
    <source>
        <dbReference type="EMBL" id="RNF11386.1"/>
    </source>
</evidence>
<dbReference type="OrthoDB" id="273324at2759"/>
<dbReference type="AlphaFoldDB" id="A0A3R7KQ39"/>
<dbReference type="EMBL" id="MKGL01000018">
    <property type="protein sequence ID" value="RNF11386.1"/>
    <property type="molecule type" value="Genomic_DNA"/>
</dbReference>
<feature type="region of interest" description="Disordered" evidence="1">
    <location>
        <begin position="690"/>
        <end position="727"/>
    </location>
</feature>
<feature type="transmembrane region" description="Helical" evidence="2">
    <location>
        <begin position="1147"/>
        <end position="1167"/>
    </location>
</feature>
<dbReference type="OMA" id="RASHWMQ"/>
<keyword evidence="2" id="KW-0812">Transmembrane</keyword>
<dbReference type="RefSeq" id="XP_029242147.1">
    <property type="nucleotide sequence ID" value="XM_029378060.1"/>
</dbReference>
<evidence type="ECO:0000256" key="2">
    <source>
        <dbReference type="SAM" id="Phobius"/>
    </source>
</evidence>
<evidence type="ECO:0008006" key="5">
    <source>
        <dbReference type="Google" id="ProtNLM"/>
    </source>
</evidence>
<keyword evidence="4" id="KW-1185">Reference proteome</keyword>
<sequence length="1169" mass="132328">MSTDGVQSKDTTSPKWQAQPVRHACTHQGFQGILTADASGCSFTSDLLKVEFVWENVKWIRVTTKYIKDEPTSVLVLKLKRGKRLTSRLNNGGKHYFYHLMDIVEVSKELQELKDSASNSDIVTGTGSPESKTDVTTTTNAMGLGDTARALLLGTNSDSSLANCNQANQASPVGGNTIAKFGSPLQPGGKTVGSPQAASCNVLRQEDDLVSSSSTGRLRRPSNIRDDGEEGNDGRNSGAVGVNVPLTTNAQRHGDSKNNSTSQLQRGSAVAIINRKRRGRQRESDSTLWSRCHVCACSIFPEGLLRVVVVLGVVLLVILTLALSLCVLMGVWDGERWYESSPGETVVRVTRALEQLRQWRTEPHTSGAIRNANRGASATVKVKATRSAPPVRVTLKDMTVAVEELLARYVAVQHEMIVTRVEHVRREHMYPESTLSARRRLLDGVPLDFLQYEDENWENIYKNDNCEEDVRNADVASQEERHWKPLLRFSAAHVKADLSRLLRYAREAIAVVKWALSRRSGAVNEQSQSTPFFVRWLAFKQDWRDRSCSSKNARETQQITRYTEVLASGQIVAQEVKLADHDERRTCLRLTRELIRLSSLIEELLLEYQDVVMAPLYEAHLHQTSSTISGVDRMHKVLGAAVAGTSLGNDPNENGFFSGDSSHLLRSILLRRHTLALLYFDPLQTTHDDREHTVNRQSHNFRSFSTSTNKSTKKGRQTNSTEAPTKEDVRAILRDFVASTTDSSNMYDPILADNYGALPRNILREMKYWYEHEEEWQTVVLWRLNSINKTLNATQMSNGARKEENEEEETEEDDDDFHNVIDSLPLFRGLWCFMRQPIRLFQERGKRRDDVLSSTSTPIPSEHAQKAVAVPKGIDNEGGLENGDRVIQNSVTGGDEDSELVEEMYERRETDTLFNDTSVDPRPAVLVTMDPAERPSSKEEHRMNDEMGSTEEECGATEARIRTFELISEEAQIRWINAFDLFLRSHEDLREQWAQSNRGWDGEKSHEWDVEEGHEESNVVRVRRRFVKLLGWVEHHYEKYLTRDAVTLLGSSGALLEFAKQCSTLRGWSWWTLLWPPSWFLGVIMPQSTRSCWMLRPRHVDPAVRRLYRNMLHVPLGDIEDLPLMLLQTLSMPSELLKSQHNMHTSIHVLCWLLLLVVLATVVIVGFHC</sequence>
<feature type="region of interest" description="Disordered" evidence="1">
    <location>
        <begin position="204"/>
        <end position="268"/>
    </location>
</feature>
<feature type="compositionally biased region" description="Polar residues" evidence="1">
    <location>
        <begin position="695"/>
        <end position="704"/>
    </location>
</feature>
<dbReference type="GeneID" id="40324936"/>
<feature type="compositionally biased region" description="Acidic residues" evidence="1">
    <location>
        <begin position="805"/>
        <end position="816"/>
    </location>
</feature>
<feature type="region of interest" description="Disordered" evidence="1">
    <location>
        <begin position="873"/>
        <end position="898"/>
    </location>
</feature>
<reference evidence="3 4" key="1">
    <citation type="journal article" date="2018" name="BMC Genomics">
        <title>Genomic comparison of Trypanosoma conorhini and Trypanosoma rangeli to Trypanosoma cruzi strains of high and low virulence.</title>
        <authorList>
            <person name="Bradwell K.R."/>
            <person name="Koparde V.N."/>
            <person name="Matveyev A.V."/>
            <person name="Serrano M.G."/>
            <person name="Alves J.M."/>
            <person name="Parikh H."/>
            <person name="Huang B."/>
            <person name="Lee V."/>
            <person name="Espinosa-Alvarez O."/>
            <person name="Ortiz P.A."/>
            <person name="Costa-Martins A.G."/>
            <person name="Teixeira M.M."/>
            <person name="Buck G.A."/>
        </authorList>
    </citation>
    <scope>NUCLEOTIDE SEQUENCE [LARGE SCALE GENOMIC DNA]</scope>
    <source>
        <strain evidence="3 4">AM80</strain>
    </source>
</reference>
<proteinExistence type="predicted"/>
<feature type="region of interest" description="Disordered" evidence="1">
    <location>
        <begin position="795"/>
        <end position="816"/>
    </location>
</feature>
<organism evidence="3 4">
    <name type="scientific">Trypanosoma rangeli</name>
    <dbReference type="NCBI Taxonomy" id="5698"/>
    <lineage>
        <taxon>Eukaryota</taxon>
        <taxon>Discoba</taxon>
        <taxon>Euglenozoa</taxon>
        <taxon>Kinetoplastea</taxon>
        <taxon>Metakinetoplastina</taxon>
        <taxon>Trypanosomatida</taxon>
        <taxon>Trypanosomatidae</taxon>
        <taxon>Trypanosoma</taxon>
        <taxon>Herpetosoma</taxon>
    </lineage>
</organism>
<feature type="compositionally biased region" description="Basic and acidic residues" evidence="1">
    <location>
        <begin position="933"/>
        <end position="945"/>
    </location>
</feature>
<protein>
    <recommendedName>
        <fullName evidence="5">Transmembrane protein</fullName>
    </recommendedName>
</protein>
<feature type="compositionally biased region" description="Polar residues" evidence="1">
    <location>
        <begin position="245"/>
        <end position="266"/>
    </location>
</feature>
<dbReference type="VEuPathDB" id="TriTrypDB:TRSC58_05677"/>
<feature type="region of interest" description="Disordered" evidence="1">
    <location>
        <begin position="119"/>
        <end position="140"/>
    </location>
</feature>
<feature type="region of interest" description="Disordered" evidence="1">
    <location>
        <begin position="933"/>
        <end position="955"/>
    </location>
</feature>
<evidence type="ECO:0000313" key="4">
    <source>
        <dbReference type="Proteomes" id="UP000283634"/>
    </source>
</evidence>
<dbReference type="Proteomes" id="UP000283634">
    <property type="component" value="Unassembled WGS sequence"/>
</dbReference>
<keyword evidence="2" id="KW-1133">Transmembrane helix</keyword>
<accession>A0A3R7KQ39</accession>
<comment type="caution">
    <text evidence="3">The sequence shown here is derived from an EMBL/GenBank/DDBJ whole genome shotgun (WGS) entry which is preliminary data.</text>
</comment>
<name>A0A3R7KQ39_TRYRA</name>
<evidence type="ECO:0000256" key="1">
    <source>
        <dbReference type="SAM" id="MobiDB-lite"/>
    </source>
</evidence>